<keyword evidence="2" id="KW-1185">Reference proteome</keyword>
<dbReference type="InterPro" id="IPR042421">
    <property type="entry name" value="C3orf33-like"/>
</dbReference>
<reference evidence="1 2" key="1">
    <citation type="submission" date="2024-05" db="EMBL/GenBank/DDBJ databases">
        <title>Genome sequencing and assembly of Indian major carp, Cirrhinus mrigala (Hamilton, 1822).</title>
        <authorList>
            <person name="Mohindra V."/>
            <person name="Chowdhury L.M."/>
            <person name="Lal K."/>
            <person name="Jena J.K."/>
        </authorList>
    </citation>
    <scope>NUCLEOTIDE SEQUENCE [LARGE SCALE GENOMIC DNA]</scope>
    <source>
        <strain evidence="1">CM1030</strain>
        <tissue evidence="1">Blood</tissue>
    </source>
</reference>
<feature type="non-terminal residue" evidence="1">
    <location>
        <position position="70"/>
    </location>
</feature>
<name>A0ABD0P442_CIRMR</name>
<accession>A0ABD0P442</accession>
<dbReference type="AlphaFoldDB" id="A0ABD0P442"/>
<proteinExistence type="predicted"/>
<dbReference type="PANTHER" id="PTHR28434:SF1">
    <property type="entry name" value="PROTEIN C3ORF33"/>
    <property type="match status" value="1"/>
</dbReference>
<dbReference type="PANTHER" id="PTHR28434">
    <property type="entry name" value="PROTEIN C3ORF33"/>
    <property type="match status" value="1"/>
</dbReference>
<evidence type="ECO:0000313" key="1">
    <source>
        <dbReference type="EMBL" id="KAL0168356.1"/>
    </source>
</evidence>
<sequence length="70" mass="8255">TSPFVGLDPHSRIYWRLYKRFLRAESRAEKKGKGLWKEESRWERAANVLSNNMPVSSIKKLFKWTSGAKE</sequence>
<evidence type="ECO:0008006" key="3">
    <source>
        <dbReference type="Google" id="ProtNLM"/>
    </source>
</evidence>
<evidence type="ECO:0000313" key="2">
    <source>
        <dbReference type="Proteomes" id="UP001529510"/>
    </source>
</evidence>
<protein>
    <recommendedName>
        <fullName evidence="3">TNase-like domain-containing protein</fullName>
    </recommendedName>
</protein>
<comment type="caution">
    <text evidence="1">The sequence shown here is derived from an EMBL/GenBank/DDBJ whole genome shotgun (WGS) entry which is preliminary data.</text>
</comment>
<dbReference type="EMBL" id="JAMKFB020000018">
    <property type="protein sequence ID" value="KAL0168356.1"/>
    <property type="molecule type" value="Genomic_DNA"/>
</dbReference>
<gene>
    <name evidence="1" type="ORF">M9458_036578</name>
</gene>
<organism evidence="1 2">
    <name type="scientific">Cirrhinus mrigala</name>
    <name type="common">Mrigala</name>
    <dbReference type="NCBI Taxonomy" id="683832"/>
    <lineage>
        <taxon>Eukaryota</taxon>
        <taxon>Metazoa</taxon>
        <taxon>Chordata</taxon>
        <taxon>Craniata</taxon>
        <taxon>Vertebrata</taxon>
        <taxon>Euteleostomi</taxon>
        <taxon>Actinopterygii</taxon>
        <taxon>Neopterygii</taxon>
        <taxon>Teleostei</taxon>
        <taxon>Ostariophysi</taxon>
        <taxon>Cypriniformes</taxon>
        <taxon>Cyprinidae</taxon>
        <taxon>Labeoninae</taxon>
        <taxon>Labeonini</taxon>
        <taxon>Cirrhinus</taxon>
    </lineage>
</organism>
<dbReference type="Proteomes" id="UP001529510">
    <property type="component" value="Unassembled WGS sequence"/>
</dbReference>
<feature type="non-terminal residue" evidence="1">
    <location>
        <position position="1"/>
    </location>
</feature>